<dbReference type="EMBL" id="LPXN01000177">
    <property type="protein sequence ID" value="KZC97647.1"/>
    <property type="molecule type" value="Genomic_DNA"/>
</dbReference>
<protein>
    <recommendedName>
        <fullName evidence="3">ABM domain-containing protein</fullName>
    </recommendedName>
</protein>
<dbReference type="SUPFAM" id="SSF54909">
    <property type="entry name" value="Dimeric alpha+beta barrel"/>
    <property type="match status" value="1"/>
</dbReference>
<gene>
    <name evidence="1" type="ORF">AUP43_15065</name>
</gene>
<dbReference type="RefSeq" id="WP_067560330.1">
    <property type="nucleotide sequence ID" value="NZ_LPXN01000177.1"/>
</dbReference>
<evidence type="ECO:0008006" key="3">
    <source>
        <dbReference type="Google" id="ProtNLM"/>
    </source>
</evidence>
<accession>A0A154V8J4</accession>
<keyword evidence="2" id="KW-1185">Reference proteome</keyword>
<evidence type="ECO:0000313" key="1">
    <source>
        <dbReference type="EMBL" id="KZC97647.1"/>
    </source>
</evidence>
<sequence length="223" mass="23778">MALQGTGMLIVATDIPAVEEEEFNRWYDREHVGERVGIPGFLSARRYIAVEASPKYISFYETEDFAVLSSPAYKQMLANQTPWSKAVMANFKNVQRQVARTTAGMGAGLGGAAAVIRLRPGDADAGKAREALKAVLAELATRDGTLAAHIMESDPELSKPLAEHKDAPKDAPEAKDWIVLVDTTSAAVAAAAAKAVASAALPGLTLIATGTYTLMWMLAKTEM</sequence>
<dbReference type="Proteomes" id="UP000076400">
    <property type="component" value="Unassembled WGS sequence"/>
</dbReference>
<dbReference type="AlphaFoldDB" id="A0A154V8J4"/>
<name>A0A154V8J4_9PROT</name>
<organism evidence="1 2">
    <name type="scientific">Oceanibaculum pacificum</name>
    <dbReference type="NCBI Taxonomy" id="580166"/>
    <lineage>
        <taxon>Bacteria</taxon>
        <taxon>Pseudomonadati</taxon>
        <taxon>Pseudomonadota</taxon>
        <taxon>Alphaproteobacteria</taxon>
        <taxon>Rhodospirillales</taxon>
        <taxon>Oceanibaculaceae</taxon>
        <taxon>Oceanibaculum</taxon>
    </lineage>
</organism>
<dbReference type="InterPro" id="IPR011008">
    <property type="entry name" value="Dimeric_a/b-barrel"/>
</dbReference>
<proteinExistence type="predicted"/>
<reference evidence="1 2" key="1">
    <citation type="submission" date="2015-12" db="EMBL/GenBank/DDBJ databases">
        <title>Genome sequence of Oceanibaculum pacificum MCCC 1A02656.</title>
        <authorList>
            <person name="Lu L."/>
            <person name="Lai Q."/>
            <person name="Shao Z."/>
            <person name="Qian P."/>
        </authorList>
    </citation>
    <scope>NUCLEOTIDE SEQUENCE [LARGE SCALE GENOMIC DNA]</scope>
    <source>
        <strain evidence="1 2">MCCC 1A02656</strain>
    </source>
</reference>
<comment type="caution">
    <text evidence="1">The sequence shown here is derived from an EMBL/GenBank/DDBJ whole genome shotgun (WGS) entry which is preliminary data.</text>
</comment>
<evidence type="ECO:0000313" key="2">
    <source>
        <dbReference type="Proteomes" id="UP000076400"/>
    </source>
</evidence>
<dbReference type="STRING" id="580166.AUP43_15065"/>